<keyword evidence="1" id="KW-0812">Transmembrane</keyword>
<evidence type="ECO:0000313" key="2">
    <source>
        <dbReference type="EMBL" id="SPZ05064.1"/>
    </source>
</evidence>
<feature type="transmembrane region" description="Helical" evidence="1">
    <location>
        <begin position="120"/>
        <end position="141"/>
    </location>
</feature>
<keyword evidence="1" id="KW-0472">Membrane</keyword>
<feature type="transmembrane region" description="Helical" evidence="1">
    <location>
        <begin position="181"/>
        <end position="206"/>
    </location>
</feature>
<proteinExistence type="predicted"/>
<dbReference type="InterPro" id="IPR052712">
    <property type="entry name" value="Acid_resist_chaperone_HdeD"/>
</dbReference>
<gene>
    <name evidence="2" type="ORF">NCTC11842_01570</name>
</gene>
<dbReference type="GeneID" id="300269595"/>
<evidence type="ECO:0000256" key="1">
    <source>
        <dbReference type="SAM" id="Phobius"/>
    </source>
</evidence>
<dbReference type="Pfam" id="PF03729">
    <property type="entry name" value="DUF308"/>
    <property type="match status" value="1"/>
</dbReference>
<feature type="transmembrane region" description="Helical" evidence="1">
    <location>
        <begin position="34"/>
        <end position="51"/>
    </location>
</feature>
<sequence>MNTLQDAPTTDTASTSEAGQTESYPSLLNTNWKWVALRAALALVFGVIALFSPLSAVYALTFVFGAYALLDGVTSIVMGVKNARNKVERWWSLVLRGVLGVFAGVAVVLVPWAAAVALVIFNWVMLSLWSISTGVMEVAAGRRLRQEQAKGSGWLMASGVISVVLGAAVPVVLIINPAASMVAMGLMMGVYALMAAGLLMGLALTLRKVGDTRSA</sequence>
<dbReference type="GO" id="GO:0005886">
    <property type="term" value="C:plasma membrane"/>
    <property type="evidence" value="ECO:0007669"/>
    <property type="project" value="TreeGrafter"/>
</dbReference>
<dbReference type="PANTHER" id="PTHR34989:SF1">
    <property type="entry name" value="PROTEIN HDED"/>
    <property type="match status" value="1"/>
</dbReference>
<dbReference type="EMBL" id="UAUF01000010">
    <property type="protein sequence ID" value="SPZ05064.1"/>
    <property type="molecule type" value="Genomic_DNA"/>
</dbReference>
<dbReference type="AlphaFoldDB" id="A0A2X2CCI9"/>
<accession>A0A2X2CCI9</accession>
<evidence type="ECO:0000313" key="3">
    <source>
        <dbReference type="Proteomes" id="UP000250443"/>
    </source>
</evidence>
<reference evidence="2 3" key="1">
    <citation type="submission" date="2018-06" db="EMBL/GenBank/DDBJ databases">
        <authorList>
            <consortium name="Pathogen Informatics"/>
            <person name="Doyle S."/>
        </authorList>
    </citation>
    <scope>NUCLEOTIDE SEQUENCE [LARGE SCALE GENOMIC DNA]</scope>
    <source>
        <strain evidence="2 3">NCTC11842</strain>
    </source>
</reference>
<keyword evidence="1" id="KW-1133">Transmembrane helix</keyword>
<name>A0A2X2CCI9_PSELU</name>
<organism evidence="2 3">
    <name type="scientific">Pseudomonas luteola</name>
    <dbReference type="NCBI Taxonomy" id="47886"/>
    <lineage>
        <taxon>Bacteria</taxon>
        <taxon>Pseudomonadati</taxon>
        <taxon>Pseudomonadota</taxon>
        <taxon>Gammaproteobacteria</taxon>
        <taxon>Pseudomonadales</taxon>
        <taxon>Pseudomonadaceae</taxon>
        <taxon>Pseudomonas</taxon>
    </lineage>
</organism>
<dbReference type="InterPro" id="IPR005325">
    <property type="entry name" value="DUF308_memb"/>
</dbReference>
<dbReference type="RefSeq" id="WP_074830283.1">
    <property type="nucleotide sequence ID" value="NZ_DAMAAI010000016.1"/>
</dbReference>
<feature type="transmembrane region" description="Helical" evidence="1">
    <location>
        <begin position="57"/>
        <end position="78"/>
    </location>
</feature>
<protein>
    <submittedName>
        <fullName evidence="2">Membrane protein</fullName>
    </submittedName>
</protein>
<dbReference type="Proteomes" id="UP000250443">
    <property type="component" value="Unassembled WGS sequence"/>
</dbReference>
<feature type="transmembrane region" description="Helical" evidence="1">
    <location>
        <begin position="153"/>
        <end position="175"/>
    </location>
</feature>
<feature type="transmembrane region" description="Helical" evidence="1">
    <location>
        <begin position="90"/>
        <end position="114"/>
    </location>
</feature>
<dbReference type="PANTHER" id="PTHR34989">
    <property type="entry name" value="PROTEIN HDED"/>
    <property type="match status" value="1"/>
</dbReference>